<evidence type="ECO:0000259" key="1">
    <source>
        <dbReference type="Pfam" id="PF00665"/>
    </source>
</evidence>
<name>A0AA96GL75_9BACT</name>
<dbReference type="Proteomes" id="UP001302494">
    <property type="component" value="Chromosome"/>
</dbReference>
<evidence type="ECO:0000313" key="2">
    <source>
        <dbReference type="EMBL" id="WNM64011.1"/>
    </source>
</evidence>
<gene>
    <name evidence="2" type="ORF">PQG83_09720</name>
</gene>
<dbReference type="GO" id="GO:0015074">
    <property type="term" value="P:DNA integration"/>
    <property type="evidence" value="ECO:0007669"/>
    <property type="project" value="InterPro"/>
</dbReference>
<feature type="domain" description="Integrase catalytic" evidence="1">
    <location>
        <begin position="2"/>
        <end position="61"/>
    </location>
</feature>
<protein>
    <submittedName>
        <fullName evidence="2">DDE-type integrase/transposase/recombinase</fullName>
    </submittedName>
</protein>
<dbReference type="KEGG" id="nneo:PQG83_09720"/>
<evidence type="ECO:0000313" key="3">
    <source>
        <dbReference type="Proteomes" id="UP001302494"/>
    </source>
</evidence>
<dbReference type="Gene3D" id="3.30.420.10">
    <property type="entry name" value="Ribonuclease H-like superfamily/Ribonuclease H"/>
    <property type="match status" value="1"/>
</dbReference>
<proteinExistence type="predicted"/>
<dbReference type="EMBL" id="CP116968">
    <property type="protein sequence ID" value="WNM64011.1"/>
    <property type="molecule type" value="Genomic_DNA"/>
</dbReference>
<dbReference type="SUPFAM" id="SSF53098">
    <property type="entry name" value="Ribonuclease H-like"/>
    <property type="match status" value="1"/>
</dbReference>
<dbReference type="AlphaFoldDB" id="A0AA96GL75"/>
<dbReference type="InterPro" id="IPR050900">
    <property type="entry name" value="Transposase_IS3/IS150/IS904"/>
</dbReference>
<accession>A0AA96GL75</accession>
<organism evidence="2 3">
    <name type="scientific">Candidatus Nitrospira neomarina</name>
    <dbReference type="NCBI Taxonomy" id="3020899"/>
    <lineage>
        <taxon>Bacteria</taxon>
        <taxon>Pseudomonadati</taxon>
        <taxon>Nitrospirota</taxon>
        <taxon>Nitrospiria</taxon>
        <taxon>Nitrospirales</taxon>
        <taxon>Nitrospiraceae</taxon>
        <taxon>Nitrospira</taxon>
    </lineage>
</organism>
<dbReference type="GO" id="GO:0003676">
    <property type="term" value="F:nucleic acid binding"/>
    <property type="evidence" value="ECO:0007669"/>
    <property type="project" value="InterPro"/>
</dbReference>
<dbReference type="InterPro" id="IPR001584">
    <property type="entry name" value="Integrase_cat-core"/>
</dbReference>
<dbReference type="InterPro" id="IPR036397">
    <property type="entry name" value="RNaseH_sf"/>
</dbReference>
<keyword evidence="3" id="KW-1185">Reference proteome</keyword>
<sequence>MASTMETSLVATALTMAIGRRHPPPGLLHHSDRASQYASQTYLALLQRHQIIGSMSRRGNCWDNAVVERVPQCETRRARRHCLEAVPCNRPTHRHRLYGNVL</sequence>
<dbReference type="Pfam" id="PF00665">
    <property type="entry name" value="rve"/>
    <property type="match status" value="1"/>
</dbReference>
<reference evidence="2 3" key="1">
    <citation type="submission" date="2023-01" db="EMBL/GenBank/DDBJ databases">
        <title>Cultivation and genomic characterization of new, ubiquitous marine nitrite-oxidizing bacteria from the Nitrospirales.</title>
        <authorList>
            <person name="Mueller A.J."/>
            <person name="Daebeler A."/>
            <person name="Herbold C.W."/>
            <person name="Kirkegaard R.H."/>
            <person name="Daims H."/>
        </authorList>
    </citation>
    <scope>NUCLEOTIDE SEQUENCE [LARGE SCALE GENOMIC DNA]</scope>
    <source>
        <strain evidence="2 3">DK</strain>
    </source>
</reference>
<dbReference type="InterPro" id="IPR012337">
    <property type="entry name" value="RNaseH-like_sf"/>
</dbReference>
<dbReference type="PANTHER" id="PTHR46889">
    <property type="entry name" value="TRANSPOSASE INSF FOR INSERTION SEQUENCE IS3B-RELATED"/>
    <property type="match status" value="1"/>
</dbReference>
<dbReference type="PANTHER" id="PTHR46889:SF4">
    <property type="entry name" value="TRANSPOSASE INSO FOR INSERTION SEQUENCE ELEMENT IS911B-RELATED"/>
    <property type="match status" value="1"/>
</dbReference>